<feature type="region of interest" description="Disordered" evidence="1">
    <location>
        <begin position="1"/>
        <end position="29"/>
    </location>
</feature>
<gene>
    <name evidence="3" type="ORF">ATL51_3904</name>
</gene>
<keyword evidence="2" id="KW-0472">Membrane</keyword>
<evidence type="ECO:0000313" key="4">
    <source>
        <dbReference type="Proteomes" id="UP000232453"/>
    </source>
</evidence>
<protein>
    <submittedName>
        <fullName evidence="3">Uncharacterized protein DUF2530</fullName>
    </submittedName>
</protein>
<name>A0AA44ZQM9_PSEA5</name>
<evidence type="ECO:0000256" key="2">
    <source>
        <dbReference type="SAM" id="Phobius"/>
    </source>
</evidence>
<dbReference type="Pfam" id="PF10745">
    <property type="entry name" value="DUF2530"/>
    <property type="match status" value="1"/>
</dbReference>
<organism evidence="3 4">
    <name type="scientific">Pseudonocardia alni</name>
    <name type="common">Amycolata alni</name>
    <dbReference type="NCBI Taxonomy" id="33907"/>
    <lineage>
        <taxon>Bacteria</taxon>
        <taxon>Bacillati</taxon>
        <taxon>Actinomycetota</taxon>
        <taxon>Actinomycetes</taxon>
        <taxon>Pseudonocardiales</taxon>
        <taxon>Pseudonocardiaceae</taxon>
        <taxon>Pseudonocardia</taxon>
    </lineage>
</organism>
<sequence>MHRLGYGPVTAHDSERASDPPPPPPLPARFYESPPVILGGMLLWAVGAGVAAAFVMVTGSGFDPASGAGAWFWTCIAGVGVGLFGAAVFSAQRAAARRGDRSAQRGVEPR</sequence>
<proteinExistence type="predicted"/>
<reference evidence="3 4" key="1">
    <citation type="submission" date="2017-11" db="EMBL/GenBank/DDBJ databases">
        <title>Sequencing the genomes of 1000 actinobacteria strains.</title>
        <authorList>
            <person name="Klenk H.-P."/>
        </authorList>
    </citation>
    <scope>NUCLEOTIDE SEQUENCE [LARGE SCALE GENOMIC DNA]</scope>
    <source>
        <strain evidence="3 4">DSM 44104</strain>
    </source>
</reference>
<feature type="transmembrane region" description="Helical" evidence="2">
    <location>
        <begin position="36"/>
        <end position="58"/>
    </location>
</feature>
<keyword evidence="2" id="KW-0812">Transmembrane</keyword>
<evidence type="ECO:0000256" key="1">
    <source>
        <dbReference type="SAM" id="MobiDB-lite"/>
    </source>
</evidence>
<keyword evidence="2" id="KW-1133">Transmembrane helix</keyword>
<comment type="caution">
    <text evidence="3">The sequence shown here is derived from an EMBL/GenBank/DDBJ whole genome shotgun (WGS) entry which is preliminary data.</text>
</comment>
<evidence type="ECO:0000313" key="3">
    <source>
        <dbReference type="EMBL" id="PKB32183.1"/>
    </source>
</evidence>
<feature type="transmembrane region" description="Helical" evidence="2">
    <location>
        <begin position="70"/>
        <end position="91"/>
    </location>
</feature>
<dbReference type="AlphaFoldDB" id="A0AA44ZQM9"/>
<dbReference type="EMBL" id="PHUJ01000003">
    <property type="protein sequence ID" value="PKB32183.1"/>
    <property type="molecule type" value="Genomic_DNA"/>
</dbReference>
<accession>A0AA44ZQM9</accession>
<dbReference type="InterPro" id="IPR019681">
    <property type="entry name" value="DUF2530"/>
</dbReference>
<dbReference type="Proteomes" id="UP000232453">
    <property type="component" value="Unassembled WGS sequence"/>
</dbReference>